<evidence type="ECO:0000259" key="1">
    <source>
        <dbReference type="Pfam" id="PF05303"/>
    </source>
</evidence>
<dbReference type="Proteomes" id="UP000759537">
    <property type="component" value="Unassembled WGS sequence"/>
</dbReference>
<dbReference type="AlphaFoldDB" id="A0A9P5MYS6"/>
<dbReference type="EMBL" id="WHVB01000006">
    <property type="protein sequence ID" value="KAF8482061.1"/>
    <property type="molecule type" value="Genomic_DNA"/>
</dbReference>
<dbReference type="InterPro" id="IPR023231">
    <property type="entry name" value="GSKIP_dom_sf"/>
</dbReference>
<dbReference type="Pfam" id="PF05303">
    <property type="entry name" value="GSKIP_dom"/>
    <property type="match status" value="1"/>
</dbReference>
<evidence type="ECO:0000313" key="3">
    <source>
        <dbReference type="Proteomes" id="UP000759537"/>
    </source>
</evidence>
<accession>A0A9P5MYS6</accession>
<sequence>MNQVAEFYRRELEQALKEQAFGISRSELIRSDEHEAEATITLLEGNTINVVLSSAGHKVLDQEIFYETLDDLLSSTSPAYAAKRVETLMARLQGLADEKGS</sequence>
<comment type="caution">
    <text evidence="2">The sequence shown here is derived from an EMBL/GenBank/DDBJ whole genome shotgun (WGS) entry which is preliminary data.</text>
</comment>
<dbReference type="InterPro" id="IPR007967">
    <property type="entry name" value="GSKIP_dom"/>
</dbReference>
<evidence type="ECO:0000313" key="2">
    <source>
        <dbReference type="EMBL" id="KAF8482061.1"/>
    </source>
</evidence>
<reference evidence="2" key="2">
    <citation type="journal article" date="2020" name="Nat. Commun.">
        <title>Large-scale genome sequencing of mycorrhizal fungi provides insights into the early evolution of symbiotic traits.</title>
        <authorList>
            <person name="Miyauchi S."/>
            <person name="Kiss E."/>
            <person name="Kuo A."/>
            <person name="Drula E."/>
            <person name="Kohler A."/>
            <person name="Sanchez-Garcia M."/>
            <person name="Morin E."/>
            <person name="Andreopoulos B."/>
            <person name="Barry K.W."/>
            <person name="Bonito G."/>
            <person name="Buee M."/>
            <person name="Carver A."/>
            <person name="Chen C."/>
            <person name="Cichocki N."/>
            <person name="Clum A."/>
            <person name="Culley D."/>
            <person name="Crous P.W."/>
            <person name="Fauchery L."/>
            <person name="Girlanda M."/>
            <person name="Hayes R.D."/>
            <person name="Keri Z."/>
            <person name="LaButti K."/>
            <person name="Lipzen A."/>
            <person name="Lombard V."/>
            <person name="Magnuson J."/>
            <person name="Maillard F."/>
            <person name="Murat C."/>
            <person name="Nolan M."/>
            <person name="Ohm R.A."/>
            <person name="Pangilinan J."/>
            <person name="Pereira M.F."/>
            <person name="Perotto S."/>
            <person name="Peter M."/>
            <person name="Pfister S."/>
            <person name="Riley R."/>
            <person name="Sitrit Y."/>
            <person name="Stielow J.B."/>
            <person name="Szollosi G."/>
            <person name="Zifcakova L."/>
            <person name="Stursova M."/>
            <person name="Spatafora J.W."/>
            <person name="Tedersoo L."/>
            <person name="Vaario L.M."/>
            <person name="Yamada A."/>
            <person name="Yan M."/>
            <person name="Wang P."/>
            <person name="Xu J."/>
            <person name="Bruns T."/>
            <person name="Baldrian P."/>
            <person name="Vilgalys R."/>
            <person name="Dunand C."/>
            <person name="Henrissat B."/>
            <person name="Grigoriev I.V."/>
            <person name="Hibbett D."/>
            <person name="Nagy L.G."/>
            <person name="Martin F.M."/>
        </authorList>
    </citation>
    <scope>NUCLEOTIDE SEQUENCE</scope>
    <source>
        <strain evidence="2">Prilba</strain>
    </source>
</reference>
<feature type="domain" description="GSKIP" evidence="1">
    <location>
        <begin position="10"/>
        <end position="95"/>
    </location>
</feature>
<proteinExistence type="predicted"/>
<reference evidence="2" key="1">
    <citation type="submission" date="2019-10" db="EMBL/GenBank/DDBJ databases">
        <authorList>
            <consortium name="DOE Joint Genome Institute"/>
            <person name="Kuo A."/>
            <person name="Miyauchi S."/>
            <person name="Kiss E."/>
            <person name="Drula E."/>
            <person name="Kohler A."/>
            <person name="Sanchez-Garcia M."/>
            <person name="Andreopoulos B."/>
            <person name="Barry K.W."/>
            <person name="Bonito G."/>
            <person name="Buee M."/>
            <person name="Carver A."/>
            <person name="Chen C."/>
            <person name="Cichocki N."/>
            <person name="Clum A."/>
            <person name="Culley D."/>
            <person name="Crous P.W."/>
            <person name="Fauchery L."/>
            <person name="Girlanda M."/>
            <person name="Hayes R."/>
            <person name="Keri Z."/>
            <person name="LaButti K."/>
            <person name="Lipzen A."/>
            <person name="Lombard V."/>
            <person name="Magnuson J."/>
            <person name="Maillard F."/>
            <person name="Morin E."/>
            <person name="Murat C."/>
            <person name="Nolan M."/>
            <person name="Ohm R."/>
            <person name="Pangilinan J."/>
            <person name="Pereira M."/>
            <person name="Perotto S."/>
            <person name="Peter M."/>
            <person name="Riley R."/>
            <person name="Sitrit Y."/>
            <person name="Stielow B."/>
            <person name="Szollosi G."/>
            <person name="Zifcakova L."/>
            <person name="Stursova M."/>
            <person name="Spatafora J.W."/>
            <person name="Tedersoo L."/>
            <person name="Vaario L.-M."/>
            <person name="Yamada A."/>
            <person name="Yan M."/>
            <person name="Wang P."/>
            <person name="Xu J."/>
            <person name="Bruns T."/>
            <person name="Baldrian P."/>
            <person name="Vilgalys R."/>
            <person name="Henrissat B."/>
            <person name="Grigoriev I.V."/>
            <person name="Hibbett D."/>
            <person name="Nagy L.G."/>
            <person name="Martin F.M."/>
        </authorList>
    </citation>
    <scope>NUCLEOTIDE SEQUENCE</scope>
    <source>
        <strain evidence="2">Prilba</strain>
    </source>
</reference>
<dbReference type="Gene3D" id="3.30.2280.10">
    <property type="entry name" value="Hypothetical protein (hspc210)"/>
    <property type="match status" value="1"/>
</dbReference>
<name>A0A9P5MYS6_9AGAM</name>
<gene>
    <name evidence="2" type="ORF">DFH94DRAFT_734810</name>
</gene>
<dbReference type="SUPFAM" id="SSF103107">
    <property type="entry name" value="Hypothetical protein c14orf129, hspc210"/>
    <property type="match status" value="1"/>
</dbReference>
<keyword evidence="3" id="KW-1185">Reference proteome</keyword>
<organism evidence="2 3">
    <name type="scientific">Russula ochroleuca</name>
    <dbReference type="NCBI Taxonomy" id="152965"/>
    <lineage>
        <taxon>Eukaryota</taxon>
        <taxon>Fungi</taxon>
        <taxon>Dikarya</taxon>
        <taxon>Basidiomycota</taxon>
        <taxon>Agaricomycotina</taxon>
        <taxon>Agaricomycetes</taxon>
        <taxon>Russulales</taxon>
        <taxon>Russulaceae</taxon>
        <taxon>Russula</taxon>
    </lineage>
</organism>
<dbReference type="OrthoDB" id="5804279at2759"/>
<protein>
    <recommendedName>
        <fullName evidence="1">GSKIP domain-containing protein</fullName>
    </recommendedName>
</protein>